<evidence type="ECO:0000256" key="6">
    <source>
        <dbReference type="ARBA" id="ARBA00022692"/>
    </source>
</evidence>
<keyword evidence="7" id="KW-0378">Hydrolase</keyword>
<dbReference type="InterPro" id="IPR002500">
    <property type="entry name" value="PAPS_reduct_dom"/>
</dbReference>
<comment type="similarity">
    <text evidence="2">Belongs to the UppP family.</text>
</comment>
<dbReference type="InterPro" id="IPR050128">
    <property type="entry name" value="Sulfate_adenylyltrnsfr_sub2"/>
</dbReference>
<dbReference type="Proteomes" id="UP001195483">
    <property type="component" value="Unassembled WGS sequence"/>
</dbReference>
<evidence type="ECO:0000313" key="14">
    <source>
        <dbReference type="EMBL" id="KAK3582578.1"/>
    </source>
</evidence>
<evidence type="ECO:0000256" key="3">
    <source>
        <dbReference type="ARBA" id="ARBA00012374"/>
    </source>
</evidence>
<keyword evidence="6 12" id="KW-0812">Transmembrane</keyword>
<gene>
    <name evidence="14" type="ORF">CHS0354_024132</name>
</gene>
<evidence type="ECO:0000256" key="12">
    <source>
        <dbReference type="SAM" id="Phobius"/>
    </source>
</evidence>
<feature type="transmembrane region" description="Helical" evidence="12">
    <location>
        <begin position="194"/>
        <end position="213"/>
    </location>
</feature>
<proteinExistence type="inferred from homology"/>
<keyword evidence="5" id="KW-1003">Cell membrane</keyword>
<dbReference type="Gene3D" id="3.40.50.620">
    <property type="entry name" value="HUPs"/>
    <property type="match status" value="1"/>
</dbReference>
<evidence type="ECO:0000256" key="1">
    <source>
        <dbReference type="ARBA" id="ARBA00004651"/>
    </source>
</evidence>
<comment type="caution">
    <text evidence="14">The sequence shown here is derived from an EMBL/GenBank/DDBJ whole genome shotgun (WGS) entry which is preliminary data.</text>
</comment>
<dbReference type="PANTHER" id="PTHR43196">
    <property type="entry name" value="SULFATE ADENYLYLTRANSFERASE SUBUNIT 2"/>
    <property type="match status" value="1"/>
</dbReference>
<keyword evidence="9 12" id="KW-0472">Membrane</keyword>
<evidence type="ECO:0000256" key="7">
    <source>
        <dbReference type="ARBA" id="ARBA00022801"/>
    </source>
</evidence>
<dbReference type="SUPFAM" id="SSF52402">
    <property type="entry name" value="Adenine nucleotide alpha hydrolases-like"/>
    <property type="match status" value="1"/>
</dbReference>
<feature type="transmembrane region" description="Helical" evidence="12">
    <location>
        <begin position="115"/>
        <end position="132"/>
    </location>
</feature>
<feature type="domain" description="Phosphoadenosine phosphosulphate reductase" evidence="13">
    <location>
        <begin position="262"/>
        <end position="487"/>
    </location>
</feature>
<feature type="transmembrane region" description="Helical" evidence="12">
    <location>
        <begin position="87"/>
        <end position="109"/>
    </location>
</feature>
<dbReference type="GO" id="GO:0050380">
    <property type="term" value="F:undecaprenyl-diphosphatase activity"/>
    <property type="evidence" value="ECO:0007669"/>
    <property type="project" value="UniProtKB-EC"/>
</dbReference>
<evidence type="ECO:0000259" key="13">
    <source>
        <dbReference type="Pfam" id="PF01507"/>
    </source>
</evidence>
<evidence type="ECO:0000256" key="8">
    <source>
        <dbReference type="ARBA" id="ARBA00022989"/>
    </source>
</evidence>
<dbReference type="InterPro" id="IPR003824">
    <property type="entry name" value="UppP"/>
</dbReference>
<reference evidence="14" key="2">
    <citation type="journal article" date="2021" name="Genome Biol. Evol.">
        <title>Developing a high-quality reference genome for a parasitic bivalve with doubly uniparental inheritance (Bivalvia: Unionida).</title>
        <authorList>
            <person name="Smith C.H."/>
        </authorList>
    </citation>
    <scope>NUCLEOTIDE SEQUENCE</scope>
    <source>
        <strain evidence="14">CHS0354</strain>
        <tissue evidence="14">Mantle</tissue>
    </source>
</reference>
<evidence type="ECO:0000256" key="4">
    <source>
        <dbReference type="ARBA" id="ARBA00021581"/>
    </source>
</evidence>
<comment type="subcellular location">
    <subcellularLocation>
        <location evidence="1">Cell membrane</location>
        <topology evidence="1">Multi-pass membrane protein</topology>
    </subcellularLocation>
</comment>
<protein>
    <recommendedName>
        <fullName evidence="4">Undecaprenyl-diphosphatase</fullName>
        <ecNumber evidence="3">3.6.1.27</ecNumber>
    </recommendedName>
    <alternativeName>
        <fullName evidence="10">Undecaprenyl pyrophosphate phosphatase</fullName>
    </alternativeName>
</protein>
<dbReference type="EMBL" id="JAEAOA010001427">
    <property type="protein sequence ID" value="KAK3582578.1"/>
    <property type="molecule type" value="Genomic_DNA"/>
</dbReference>
<keyword evidence="15" id="KW-1185">Reference proteome</keyword>
<name>A0AAE0RZX0_9BIVA</name>
<accession>A0AAE0RZX0</accession>
<dbReference type="GO" id="GO:0005886">
    <property type="term" value="C:plasma membrane"/>
    <property type="evidence" value="ECO:0007669"/>
    <property type="project" value="UniProtKB-SubCell"/>
</dbReference>
<dbReference type="Pfam" id="PF02673">
    <property type="entry name" value="BacA"/>
    <property type="match status" value="1"/>
</dbReference>
<sequence length="540" mass="61834">MSLLEAIILGIIQGVTEFLPISSTAHIRVIPSLLGWQDPGAAFTAVVQLGTLLAVLIYFYSDLTKIGRETLLATFALQPFRNHDAKMGWMIVIGTLPIVFFGLLLKDFIESQFRSLYIVSASLIFFSITLYFSEKKYQKHINKGHHPKGIEHLTWSDSFNIALLQVLALLPGASRSGVTLTGGLLLGYSRETSARYSFLLSIPSVFAAVRIMGDYRIIFRELSDGRYEFNKIIITMALDYLEQLESEAIYILRETAGQFERPVLLFSGGKDSITLVHLAIKAFRPASFPFPLLHIDTGHNFSEAIEYRDRLVKSIGERLIVKYVEDTIKKKNLKEPSGKNASRNALQTFTLLDAIEELQADACIGGARRDEEKARAKERVFSFRNEFGEWEPKNQRPELWSLYNGRIAKGENVRIFPISNWTEFDVWNYIKRENISLPSIYFSHERDCILRDNKLLAKCDYIKHYEGDVYTRRKVRFRTVGDMTCTAAVESNAQSLDDVIQEIMMSKISERGETRIDDQCQMLQWRTEKNRATFNAVYRY</sequence>
<dbReference type="Pfam" id="PF01507">
    <property type="entry name" value="PAPS_reduct"/>
    <property type="match status" value="1"/>
</dbReference>
<evidence type="ECO:0000256" key="5">
    <source>
        <dbReference type="ARBA" id="ARBA00022475"/>
    </source>
</evidence>
<evidence type="ECO:0000256" key="10">
    <source>
        <dbReference type="ARBA" id="ARBA00032707"/>
    </source>
</evidence>
<evidence type="ECO:0000256" key="11">
    <source>
        <dbReference type="ARBA" id="ARBA00047594"/>
    </source>
</evidence>
<reference evidence="14" key="1">
    <citation type="journal article" date="2021" name="Genome Biol. Evol.">
        <title>A High-Quality Reference Genome for a Parasitic Bivalve with Doubly Uniparental Inheritance (Bivalvia: Unionida).</title>
        <authorList>
            <person name="Smith C.H."/>
        </authorList>
    </citation>
    <scope>NUCLEOTIDE SEQUENCE</scope>
    <source>
        <strain evidence="14">CHS0354</strain>
    </source>
</reference>
<comment type="catalytic activity">
    <reaction evidence="11">
        <text>di-trans,octa-cis-undecaprenyl diphosphate + H2O = di-trans,octa-cis-undecaprenyl phosphate + phosphate + H(+)</text>
        <dbReference type="Rhea" id="RHEA:28094"/>
        <dbReference type="ChEBI" id="CHEBI:15377"/>
        <dbReference type="ChEBI" id="CHEBI:15378"/>
        <dbReference type="ChEBI" id="CHEBI:43474"/>
        <dbReference type="ChEBI" id="CHEBI:58405"/>
        <dbReference type="ChEBI" id="CHEBI:60392"/>
        <dbReference type="EC" id="3.6.1.27"/>
    </reaction>
</comment>
<dbReference type="HAMAP" id="MF_01006">
    <property type="entry name" value="Undec_diphosphatase"/>
    <property type="match status" value="1"/>
</dbReference>
<evidence type="ECO:0000256" key="2">
    <source>
        <dbReference type="ARBA" id="ARBA00010621"/>
    </source>
</evidence>
<evidence type="ECO:0000313" key="15">
    <source>
        <dbReference type="Proteomes" id="UP001195483"/>
    </source>
</evidence>
<dbReference type="InterPro" id="IPR014729">
    <property type="entry name" value="Rossmann-like_a/b/a_fold"/>
</dbReference>
<organism evidence="14 15">
    <name type="scientific">Potamilus streckersoni</name>
    <dbReference type="NCBI Taxonomy" id="2493646"/>
    <lineage>
        <taxon>Eukaryota</taxon>
        <taxon>Metazoa</taxon>
        <taxon>Spiralia</taxon>
        <taxon>Lophotrochozoa</taxon>
        <taxon>Mollusca</taxon>
        <taxon>Bivalvia</taxon>
        <taxon>Autobranchia</taxon>
        <taxon>Heteroconchia</taxon>
        <taxon>Palaeoheterodonta</taxon>
        <taxon>Unionida</taxon>
        <taxon>Unionoidea</taxon>
        <taxon>Unionidae</taxon>
        <taxon>Ambleminae</taxon>
        <taxon>Lampsilini</taxon>
        <taxon>Potamilus</taxon>
    </lineage>
</organism>
<reference evidence="14" key="3">
    <citation type="submission" date="2023-05" db="EMBL/GenBank/DDBJ databases">
        <authorList>
            <person name="Smith C.H."/>
        </authorList>
    </citation>
    <scope>NUCLEOTIDE SEQUENCE</scope>
    <source>
        <strain evidence="14">CHS0354</strain>
        <tissue evidence="14">Mantle</tissue>
    </source>
</reference>
<feature type="transmembrane region" description="Helical" evidence="12">
    <location>
        <begin position="41"/>
        <end position="60"/>
    </location>
</feature>
<evidence type="ECO:0000256" key="9">
    <source>
        <dbReference type="ARBA" id="ARBA00023136"/>
    </source>
</evidence>
<dbReference type="PANTHER" id="PTHR43196:SF1">
    <property type="entry name" value="SULFATE ADENYLYLTRANSFERASE SUBUNIT 2"/>
    <property type="match status" value="1"/>
</dbReference>
<keyword evidence="8 12" id="KW-1133">Transmembrane helix</keyword>
<dbReference type="EC" id="3.6.1.27" evidence="3"/>
<dbReference type="AlphaFoldDB" id="A0AAE0RZX0"/>
<dbReference type="NCBIfam" id="NF003587">
    <property type="entry name" value="PRK05253.1"/>
    <property type="match status" value="1"/>
</dbReference>